<accession>A0AA36IWS1</accession>
<evidence type="ECO:0000256" key="3">
    <source>
        <dbReference type="ARBA" id="ARBA00022679"/>
    </source>
</evidence>
<dbReference type="InterPro" id="IPR029044">
    <property type="entry name" value="Nucleotide-diphossugar_trans"/>
</dbReference>
<sequence>MEDSFFLVTAFDSHYDAGFLCAASHKAYAEKHGQRQKAFVLSAQELGELCEQRAFQWAKVALLRRLLREEPRASWLVWLDADALLLDFETELRQIVAKAEKGCDVIVSEDMSCASEINTGVIFVRTSSQWALRLFDEVWQGADPKLYHAPFHEQTALCRRLRQRLKGPWQWSWQGGPRCQVLEKVMVLDCGLLNFKHPEQRPFAVHLVDDHLRRGGLSKAARARQLLTQRWGRSCSPVSGDPSPKMREACAFWNASLASMNLEPPKLSELPMSAAAVEVADAAFSAAERAPWVLAQLECSEDLVTVTPWGPWRPADGPVQRPARLWELCRYLRGAPPAHHAYLGQRPWTGPGVGWQATWRFGPELENSELWLAPAGARRRLERLETQLLVAPMDGVVDVAVLGSEEDCQVESEGGDPFADRRFRVARLAPGQQTAVQRLQWLALRAASPCSVLLRRIPSDADTAGREAAGARLPPKPWPAAACRRAGESCGAWAVRLGGVPAPCFPDAWYVARYTIWREDGRCLCSEGPALLCASGRADLQRPVGPRLAGAACALLGLAPRRAAKAALLAPLTAALAPEANCGDLLVEVEVLGLAGNPCACGDSFPEFACGACGLKG</sequence>
<comment type="caution">
    <text evidence="4">The sequence shown here is derived from an EMBL/GenBank/DDBJ whole genome shotgun (WGS) entry which is preliminary data.</text>
</comment>
<dbReference type="GO" id="GO:0000139">
    <property type="term" value="C:Golgi membrane"/>
    <property type="evidence" value="ECO:0007669"/>
    <property type="project" value="TreeGrafter"/>
</dbReference>
<dbReference type="PANTHER" id="PTHR31306:SF4">
    <property type="entry name" value="ALPHA-1,2-GALACTOSYLTRANSFERASE"/>
    <property type="match status" value="1"/>
</dbReference>
<organism evidence="4 5">
    <name type="scientific">Effrenium voratum</name>
    <dbReference type="NCBI Taxonomy" id="2562239"/>
    <lineage>
        <taxon>Eukaryota</taxon>
        <taxon>Sar</taxon>
        <taxon>Alveolata</taxon>
        <taxon>Dinophyceae</taxon>
        <taxon>Suessiales</taxon>
        <taxon>Symbiodiniaceae</taxon>
        <taxon>Effrenium</taxon>
    </lineage>
</organism>
<keyword evidence="2" id="KW-0328">Glycosyltransferase</keyword>
<reference evidence="4" key="1">
    <citation type="submission" date="2023-08" db="EMBL/GenBank/DDBJ databases">
        <authorList>
            <person name="Chen Y."/>
            <person name="Shah S."/>
            <person name="Dougan E. K."/>
            <person name="Thang M."/>
            <person name="Chan C."/>
        </authorList>
    </citation>
    <scope>NUCLEOTIDE SEQUENCE</scope>
</reference>
<name>A0AA36IWS1_9DINO</name>
<gene>
    <name evidence="4" type="ORF">EVOR1521_LOCUS19511</name>
</gene>
<protein>
    <recommendedName>
        <fullName evidence="6">Nucleotide-diphospho-sugar transferase domain-containing protein</fullName>
    </recommendedName>
</protein>
<dbReference type="Proteomes" id="UP001178507">
    <property type="component" value="Unassembled WGS sequence"/>
</dbReference>
<evidence type="ECO:0000256" key="2">
    <source>
        <dbReference type="ARBA" id="ARBA00022676"/>
    </source>
</evidence>
<dbReference type="AlphaFoldDB" id="A0AA36IWS1"/>
<comment type="similarity">
    <text evidence="1">Belongs to the glycosyltransferase 34 family.</text>
</comment>
<dbReference type="EMBL" id="CAUJNA010003002">
    <property type="protein sequence ID" value="CAJ1394964.1"/>
    <property type="molecule type" value="Genomic_DNA"/>
</dbReference>
<evidence type="ECO:0000256" key="1">
    <source>
        <dbReference type="ARBA" id="ARBA00005664"/>
    </source>
</evidence>
<evidence type="ECO:0008006" key="6">
    <source>
        <dbReference type="Google" id="ProtNLM"/>
    </source>
</evidence>
<dbReference type="Gene3D" id="3.90.550.10">
    <property type="entry name" value="Spore Coat Polysaccharide Biosynthesis Protein SpsA, Chain A"/>
    <property type="match status" value="1"/>
</dbReference>
<keyword evidence="3" id="KW-0808">Transferase</keyword>
<evidence type="ECO:0000313" key="4">
    <source>
        <dbReference type="EMBL" id="CAJ1394964.1"/>
    </source>
</evidence>
<dbReference type="GO" id="GO:0006487">
    <property type="term" value="P:protein N-linked glycosylation"/>
    <property type="evidence" value="ECO:0007669"/>
    <property type="project" value="TreeGrafter"/>
</dbReference>
<keyword evidence="5" id="KW-1185">Reference proteome</keyword>
<dbReference type="InterPro" id="IPR008630">
    <property type="entry name" value="Glyco_trans_34"/>
</dbReference>
<evidence type="ECO:0000313" key="5">
    <source>
        <dbReference type="Proteomes" id="UP001178507"/>
    </source>
</evidence>
<dbReference type="PANTHER" id="PTHR31306">
    <property type="entry name" value="ALPHA-1,6-MANNOSYLTRANSFERASE MNN11-RELATED"/>
    <property type="match status" value="1"/>
</dbReference>
<proteinExistence type="inferred from homology"/>
<dbReference type="GO" id="GO:0016757">
    <property type="term" value="F:glycosyltransferase activity"/>
    <property type="evidence" value="ECO:0007669"/>
    <property type="project" value="UniProtKB-KW"/>
</dbReference>
<dbReference type="Pfam" id="PF05637">
    <property type="entry name" value="Glyco_transf_34"/>
    <property type="match status" value="1"/>
</dbReference>